<evidence type="ECO:0000313" key="3">
    <source>
        <dbReference type="EnsemblProtists" id="HpaP812231"/>
    </source>
</evidence>
<dbReference type="AlphaFoldDB" id="M4C052"/>
<keyword evidence="1" id="KW-0677">Repeat</keyword>
<dbReference type="HOGENOM" id="CLU_591212_0_0_1"/>
<proteinExistence type="predicted"/>
<dbReference type="OMA" id="CDAVKTN"/>
<name>M4C052_HYAAE</name>
<reference evidence="4" key="1">
    <citation type="journal article" date="2010" name="Science">
        <title>Signatures of adaptation to obligate biotrophy in the Hyaloperonospora arabidopsidis genome.</title>
        <authorList>
            <person name="Baxter L."/>
            <person name="Tripathy S."/>
            <person name="Ishaque N."/>
            <person name="Boot N."/>
            <person name="Cabral A."/>
            <person name="Kemen E."/>
            <person name="Thines M."/>
            <person name="Ah-Fong A."/>
            <person name="Anderson R."/>
            <person name="Badejoko W."/>
            <person name="Bittner-Eddy P."/>
            <person name="Boore J.L."/>
            <person name="Chibucos M.C."/>
            <person name="Coates M."/>
            <person name="Dehal P."/>
            <person name="Delehaunty K."/>
            <person name="Dong S."/>
            <person name="Downton P."/>
            <person name="Dumas B."/>
            <person name="Fabro G."/>
            <person name="Fronick C."/>
            <person name="Fuerstenberg S.I."/>
            <person name="Fulton L."/>
            <person name="Gaulin E."/>
            <person name="Govers F."/>
            <person name="Hughes L."/>
            <person name="Humphray S."/>
            <person name="Jiang R.H."/>
            <person name="Judelson H."/>
            <person name="Kamoun S."/>
            <person name="Kyung K."/>
            <person name="Meijer H."/>
            <person name="Minx P."/>
            <person name="Morris P."/>
            <person name="Nelson J."/>
            <person name="Phuntumart V."/>
            <person name="Qutob D."/>
            <person name="Rehmany A."/>
            <person name="Rougon-Cardoso A."/>
            <person name="Ryden P."/>
            <person name="Torto-Alalibo T."/>
            <person name="Studholme D."/>
            <person name="Wang Y."/>
            <person name="Win J."/>
            <person name="Wood J."/>
            <person name="Clifton S.W."/>
            <person name="Rogers J."/>
            <person name="Van den Ackerveken G."/>
            <person name="Jones J.D."/>
            <person name="McDowell J.M."/>
            <person name="Beynon J."/>
            <person name="Tyler B.M."/>
        </authorList>
    </citation>
    <scope>NUCLEOTIDE SEQUENCE [LARGE SCALE GENOMIC DNA]</scope>
    <source>
        <strain evidence="4">Emoy2</strain>
    </source>
</reference>
<evidence type="ECO:0000313" key="4">
    <source>
        <dbReference type="Proteomes" id="UP000011713"/>
    </source>
</evidence>
<evidence type="ECO:0000256" key="2">
    <source>
        <dbReference type="SAM" id="MobiDB-lite"/>
    </source>
</evidence>
<dbReference type="VEuPathDB" id="FungiDB:HpaG812231"/>
<dbReference type="SMART" id="SM00368">
    <property type="entry name" value="LRR_RI"/>
    <property type="match status" value="10"/>
</dbReference>
<protein>
    <submittedName>
        <fullName evidence="3">Uncharacterized protein</fullName>
    </submittedName>
</protein>
<dbReference type="Gene3D" id="3.80.10.10">
    <property type="entry name" value="Ribonuclease Inhibitor"/>
    <property type="match status" value="4"/>
</dbReference>
<accession>M4C052</accession>
<dbReference type="STRING" id="559515.M4C052"/>
<reference evidence="3" key="2">
    <citation type="submission" date="2015-06" db="UniProtKB">
        <authorList>
            <consortium name="EnsemblProtists"/>
        </authorList>
    </citation>
    <scope>IDENTIFICATION</scope>
    <source>
        <strain evidence="3">Emoy2</strain>
    </source>
</reference>
<dbReference type="EnsemblProtists" id="HpaT812231">
    <property type="protein sequence ID" value="HpaP812231"/>
    <property type="gene ID" value="HpaG812231"/>
</dbReference>
<feature type="region of interest" description="Disordered" evidence="2">
    <location>
        <begin position="419"/>
        <end position="443"/>
    </location>
</feature>
<dbReference type="eggNOG" id="KOG4308">
    <property type="taxonomic scope" value="Eukaryota"/>
</dbReference>
<dbReference type="PANTHER" id="PTHR24111">
    <property type="entry name" value="LEUCINE-RICH REPEAT-CONTAINING PROTEIN 34"/>
    <property type="match status" value="1"/>
</dbReference>
<dbReference type="InParanoid" id="M4C052"/>
<dbReference type="InterPro" id="IPR032675">
    <property type="entry name" value="LRR_dom_sf"/>
</dbReference>
<dbReference type="InterPro" id="IPR052201">
    <property type="entry name" value="LRR-containing_regulator"/>
</dbReference>
<dbReference type="Proteomes" id="UP000011713">
    <property type="component" value="Unassembled WGS sequence"/>
</dbReference>
<sequence>MAWGKKTGVDDLLQKLADPLTATSLYVMSIRSLSDSDVVTLAKAISTNTLLRELYMSGHELGPLGLNAFADCLATNMTLQHLCLGSETLGDNAVKVLCTGLARNAQSKLRVWDLEFKSLNVDGASAIAELLKTNKTLTTITLSRNPIHDEGVEKVANGLSANPQSQVAELNLTDIGISGTGLDHLAALVASKTCSVTTLQLSFNSLGDATSPFFDALATNTSVEKLLLKECKLTDQHAAALASASVHNLTLREIDLSDNELTPLACAELARGLRANKTLKILRLTNNKCQDEGAVLLAEVLAADNTTLTYLDMGNNGLTGTGMTPLLKARSITQLHLFNNKLGEGLVELLPVLQANPVIETLGLGANQLHEGRSVTLFEGLHAHPSLKTVRDGGATPPGKSWTTAALGCTGRIANPRPWMLASPNKNAQNEDGSFDYQDQDQR</sequence>
<evidence type="ECO:0000256" key="1">
    <source>
        <dbReference type="ARBA" id="ARBA00022737"/>
    </source>
</evidence>
<dbReference type="EMBL" id="JH598071">
    <property type="status" value="NOT_ANNOTATED_CDS"/>
    <property type="molecule type" value="Genomic_DNA"/>
</dbReference>
<dbReference type="InterPro" id="IPR001611">
    <property type="entry name" value="Leu-rich_rpt"/>
</dbReference>
<keyword evidence="4" id="KW-1185">Reference proteome</keyword>
<dbReference type="PANTHER" id="PTHR24111:SF0">
    <property type="entry name" value="LEUCINE-RICH REPEAT-CONTAINING PROTEIN"/>
    <property type="match status" value="1"/>
</dbReference>
<dbReference type="SUPFAM" id="SSF52047">
    <property type="entry name" value="RNI-like"/>
    <property type="match status" value="2"/>
</dbReference>
<dbReference type="Pfam" id="PF13516">
    <property type="entry name" value="LRR_6"/>
    <property type="match status" value="5"/>
</dbReference>
<organism evidence="3 4">
    <name type="scientific">Hyaloperonospora arabidopsidis (strain Emoy2)</name>
    <name type="common">Downy mildew agent</name>
    <name type="synonym">Peronospora arabidopsidis</name>
    <dbReference type="NCBI Taxonomy" id="559515"/>
    <lineage>
        <taxon>Eukaryota</taxon>
        <taxon>Sar</taxon>
        <taxon>Stramenopiles</taxon>
        <taxon>Oomycota</taxon>
        <taxon>Peronosporomycetes</taxon>
        <taxon>Peronosporales</taxon>
        <taxon>Peronosporaceae</taxon>
        <taxon>Hyaloperonospora</taxon>
    </lineage>
</organism>